<dbReference type="Proteomes" id="UP001431010">
    <property type="component" value="Chromosome"/>
</dbReference>
<protein>
    <recommendedName>
        <fullName evidence="3">SGNH hydrolase-type esterase domain-containing protein</fullName>
    </recommendedName>
</protein>
<organism evidence="1 2">
    <name type="scientific">Bradyrhizobium ontarionense</name>
    <dbReference type="NCBI Taxonomy" id="2898149"/>
    <lineage>
        <taxon>Bacteria</taxon>
        <taxon>Pseudomonadati</taxon>
        <taxon>Pseudomonadota</taxon>
        <taxon>Alphaproteobacteria</taxon>
        <taxon>Hyphomicrobiales</taxon>
        <taxon>Nitrobacteraceae</taxon>
        <taxon>Bradyrhizobium</taxon>
    </lineage>
</organism>
<dbReference type="RefSeq" id="WP_231320696.1">
    <property type="nucleotide sequence ID" value="NZ_CP088156.1"/>
</dbReference>
<evidence type="ECO:0008006" key="3">
    <source>
        <dbReference type="Google" id="ProtNLM"/>
    </source>
</evidence>
<dbReference type="Gene3D" id="3.40.50.1110">
    <property type="entry name" value="SGNH hydrolase"/>
    <property type="match status" value="1"/>
</dbReference>
<sequence length="298" mass="33652">MSVDAEVEAVLPVYIVGDSHSLPYRHMVFRERWTGAWVMARTKYIRGATAQDFYNPATGEFHPDFIAFLEYEGLVRNGRATHLSMDEVDFAIAKAVGQAVKAPLIMITVGEIDVRGPILQLLKDSHDFVPPFATTLPLLDKPLVPWDLIDEAIEARLGPFIAGLQQLVAAGFKRVYVQSVVPPTRQEARIRELQQYDCPVSVRTKLVQAFNWKLEQKVRSLNLFVIDRWSELTEGDLLRPEFDFDGVHLPPKGARILLEALVDHAIDSRGLVANHPRYELYYRMACGLDPFQPAALES</sequence>
<accession>A0ABY3RAY3</accession>
<reference evidence="1" key="1">
    <citation type="journal article" date="2024" name="Antonie Van Leeuwenhoek">
        <title>Bradyrhizobium ontarionense sp. nov., a novel bacterial symbiont isolated from Aeschynomene indica (Indian jointvetch), harbours photosynthesis, nitrogen fixation and nitrous oxide (N2O) reductase genes.</title>
        <authorList>
            <person name="Bromfield E.S.P."/>
            <person name="Cloutier S."/>
        </authorList>
    </citation>
    <scope>NUCLEOTIDE SEQUENCE</scope>
    <source>
        <strain evidence="1">A19</strain>
    </source>
</reference>
<dbReference type="SUPFAM" id="SSF52266">
    <property type="entry name" value="SGNH hydrolase"/>
    <property type="match status" value="1"/>
</dbReference>
<keyword evidence="2" id="KW-1185">Reference proteome</keyword>
<proteinExistence type="predicted"/>
<evidence type="ECO:0000313" key="1">
    <source>
        <dbReference type="EMBL" id="UFZ04408.1"/>
    </source>
</evidence>
<dbReference type="EMBL" id="CP088156">
    <property type="protein sequence ID" value="UFZ04408.1"/>
    <property type="molecule type" value="Genomic_DNA"/>
</dbReference>
<name>A0ABY3RAY3_9BRAD</name>
<gene>
    <name evidence="1" type="ORF">LQG66_35375</name>
</gene>
<evidence type="ECO:0000313" key="2">
    <source>
        <dbReference type="Proteomes" id="UP001431010"/>
    </source>
</evidence>
<dbReference type="InterPro" id="IPR036514">
    <property type="entry name" value="SGNH_hydro_sf"/>
</dbReference>